<feature type="compositionally biased region" description="Polar residues" evidence="9">
    <location>
        <begin position="80"/>
        <end position="99"/>
    </location>
</feature>
<dbReference type="Pfam" id="PF00078">
    <property type="entry name" value="RVT_1"/>
    <property type="match status" value="1"/>
</dbReference>
<dbReference type="PROSITE" id="PS50878">
    <property type="entry name" value="RT_POL"/>
    <property type="match status" value="1"/>
</dbReference>
<dbReference type="Gene3D" id="1.10.150.90">
    <property type="entry name" value="Immunodeficiency lentiviruses, gag gene matrix protein p17"/>
    <property type="match status" value="1"/>
</dbReference>
<dbReference type="GO" id="GO:0004523">
    <property type="term" value="F:RNA-DNA hybrid ribonuclease activity"/>
    <property type="evidence" value="ECO:0007669"/>
    <property type="project" value="UniProtKB-EC"/>
</dbReference>
<dbReference type="PANTHER" id="PTHR41694">
    <property type="entry name" value="ENDOGENOUS RETROVIRUS GROUP K MEMBER POL PROTEIN"/>
    <property type="match status" value="1"/>
</dbReference>
<comment type="caution">
    <text evidence="11">The sequence shown here is derived from an EMBL/GenBank/DDBJ whole genome shotgun (WGS) entry which is preliminary data.</text>
</comment>
<organism evidence="11 12">
    <name type="scientific">Zosterops borbonicus</name>
    <dbReference type="NCBI Taxonomy" id="364589"/>
    <lineage>
        <taxon>Eukaryota</taxon>
        <taxon>Metazoa</taxon>
        <taxon>Chordata</taxon>
        <taxon>Craniata</taxon>
        <taxon>Vertebrata</taxon>
        <taxon>Euteleostomi</taxon>
        <taxon>Archelosauria</taxon>
        <taxon>Archosauria</taxon>
        <taxon>Dinosauria</taxon>
        <taxon>Saurischia</taxon>
        <taxon>Theropoda</taxon>
        <taxon>Coelurosauria</taxon>
        <taxon>Aves</taxon>
        <taxon>Neognathae</taxon>
        <taxon>Neoaves</taxon>
        <taxon>Telluraves</taxon>
        <taxon>Australaves</taxon>
        <taxon>Passeriformes</taxon>
        <taxon>Sylvioidea</taxon>
        <taxon>Zosteropidae</taxon>
        <taxon>Zosterops</taxon>
    </lineage>
</organism>
<keyword evidence="6" id="KW-0255">Endonuclease</keyword>
<dbReference type="InterPro" id="IPR043502">
    <property type="entry name" value="DNA/RNA_pol_sf"/>
</dbReference>
<dbReference type="Gene3D" id="3.10.10.10">
    <property type="entry name" value="HIV Type 1 Reverse Transcriptase, subunit A, domain 1"/>
    <property type="match status" value="1"/>
</dbReference>
<evidence type="ECO:0000256" key="4">
    <source>
        <dbReference type="ARBA" id="ARBA00022695"/>
    </source>
</evidence>
<accession>A0A8K1G413</accession>
<evidence type="ECO:0000259" key="10">
    <source>
        <dbReference type="PROSITE" id="PS50878"/>
    </source>
</evidence>
<dbReference type="InterPro" id="IPR012344">
    <property type="entry name" value="Matrix_HIV/RSV_N"/>
</dbReference>
<dbReference type="EMBL" id="SWJQ01000739">
    <property type="protein sequence ID" value="TRZ11242.1"/>
    <property type="molecule type" value="Genomic_DNA"/>
</dbReference>
<dbReference type="OrthoDB" id="9950135at2759"/>
<name>A0A8K1G413_9PASS</name>
<protein>
    <recommendedName>
        <fullName evidence="2">ribonuclease H</fullName>
        <ecNumber evidence="2">3.1.26.4</ecNumber>
    </recommendedName>
</protein>
<keyword evidence="7" id="KW-0378">Hydrolase</keyword>
<dbReference type="InterPro" id="IPR000477">
    <property type="entry name" value="RT_dom"/>
</dbReference>
<dbReference type="EC" id="3.1.26.4" evidence="2"/>
<evidence type="ECO:0000256" key="2">
    <source>
        <dbReference type="ARBA" id="ARBA00012180"/>
    </source>
</evidence>
<sequence length="249" mass="27594">MPKLGKSCTCKAEEPLGSGIHLDKFTAAVAAGPTQRRGCPRTCEEMEALVKVVRVIDRPVEILHPDIRDRCTKALAEDTMSSGNELQQGHIEPSTSPRNTPVFVIPKQSGEGFRLLHDLHEINRKIQPMGPVQTQLPANSMIPKGQPCAVLDIKDCFFSIPLHSEDKERFAFSVVFPNGQHPNLRFQWKVLPQGMVNSPTICQITVDRVLAPIRYAESTATIIQYMDDILIAAPSTSHVDRLITTSPRP</sequence>
<evidence type="ECO:0000313" key="11">
    <source>
        <dbReference type="EMBL" id="TRZ11242.1"/>
    </source>
</evidence>
<evidence type="ECO:0000256" key="8">
    <source>
        <dbReference type="ARBA" id="ARBA00022918"/>
    </source>
</evidence>
<evidence type="ECO:0000256" key="1">
    <source>
        <dbReference type="ARBA" id="ARBA00010879"/>
    </source>
</evidence>
<feature type="region of interest" description="Disordered" evidence="9">
    <location>
        <begin position="80"/>
        <end position="100"/>
    </location>
</feature>
<comment type="similarity">
    <text evidence="1">Belongs to the beta type-B retroviral polymerase family. HERV class-II K(HML-2) pol subfamily.</text>
</comment>
<proteinExistence type="inferred from homology"/>
<evidence type="ECO:0000256" key="5">
    <source>
        <dbReference type="ARBA" id="ARBA00022722"/>
    </source>
</evidence>
<dbReference type="GO" id="GO:0003964">
    <property type="term" value="F:RNA-directed DNA polymerase activity"/>
    <property type="evidence" value="ECO:0007669"/>
    <property type="project" value="UniProtKB-KW"/>
</dbReference>
<dbReference type="AlphaFoldDB" id="A0A8K1G413"/>
<keyword evidence="12" id="KW-1185">Reference proteome</keyword>
<evidence type="ECO:0000313" key="12">
    <source>
        <dbReference type="Proteomes" id="UP000796761"/>
    </source>
</evidence>
<feature type="domain" description="Reverse transcriptase" evidence="10">
    <location>
        <begin position="86"/>
        <end position="249"/>
    </location>
</feature>
<evidence type="ECO:0000256" key="9">
    <source>
        <dbReference type="SAM" id="MobiDB-lite"/>
    </source>
</evidence>
<dbReference type="InterPro" id="IPR043128">
    <property type="entry name" value="Rev_trsase/Diguanyl_cyclase"/>
</dbReference>
<keyword evidence="5" id="KW-0540">Nuclease</keyword>
<evidence type="ECO:0000256" key="6">
    <source>
        <dbReference type="ARBA" id="ARBA00022759"/>
    </source>
</evidence>
<dbReference type="Gene3D" id="3.30.70.270">
    <property type="match status" value="1"/>
</dbReference>
<gene>
    <name evidence="11" type="ORF">HGM15179_015858</name>
</gene>
<dbReference type="SUPFAM" id="SSF56672">
    <property type="entry name" value="DNA/RNA polymerases"/>
    <property type="match status" value="1"/>
</dbReference>
<dbReference type="PANTHER" id="PTHR41694:SF3">
    <property type="entry name" value="RNA-DIRECTED DNA POLYMERASE-RELATED"/>
    <property type="match status" value="1"/>
</dbReference>
<dbReference type="Proteomes" id="UP000796761">
    <property type="component" value="Unassembled WGS sequence"/>
</dbReference>
<keyword evidence="4" id="KW-0548">Nucleotidyltransferase</keyword>
<keyword evidence="8" id="KW-0695">RNA-directed DNA polymerase</keyword>
<keyword evidence="3" id="KW-0808">Transferase</keyword>
<dbReference type="GO" id="GO:0035613">
    <property type="term" value="F:RNA stem-loop binding"/>
    <property type="evidence" value="ECO:0007669"/>
    <property type="project" value="TreeGrafter"/>
</dbReference>
<evidence type="ECO:0000256" key="3">
    <source>
        <dbReference type="ARBA" id="ARBA00022679"/>
    </source>
</evidence>
<reference evidence="11" key="1">
    <citation type="submission" date="2019-04" db="EMBL/GenBank/DDBJ databases">
        <title>Genome assembly of Zosterops borbonicus 15179.</title>
        <authorList>
            <person name="Leroy T."/>
            <person name="Anselmetti Y."/>
            <person name="Tilak M.-K."/>
            <person name="Nabholz B."/>
        </authorList>
    </citation>
    <scope>NUCLEOTIDE SEQUENCE</scope>
    <source>
        <strain evidence="11">HGM_15179</strain>
        <tissue evidence="11">Muscle</tissue>
    </source>
</reference>
<evidence type="ECO:0000256" key="7">
    <source>
        <dbReference type="ARBA" id="ARBA00022801"/>
    </source>
</evidence>